<feature type="transmembrane region" description="Helical" evidence="1">
    <location>
        <begin position="32"/>
        <end position="55"/>
    </location>
</feature>
<evidence type="ECO:0000313" key="3">
    <source>
        <dbReference type="Proteomes" id="UP000665561"/>
    </source>
</evidence>
<evidence type="ECO:0008006" key="4">
    <source>
        <dbReference type="Google" id="ProtNLM"/>
    </source>
</evidence>
<evidence type="ECO:0000256" key="1">
    <source>
        <dbReference type="SAM" id="Phobius"/>
    </source>
</evidence>
<dbReference type="RefSeq" id="WP_161743921.1">
    <property type="nucleotide sequence ID" value="NZ_JAAAMV010000010.1"/>
</dbReference>
<keyword evidence="1" id="KW-1133">Transmembrane helix</keyword>
<accession>A0ABW9XR38</accession>
<dbReference type="Proteomes" id="UP000665561">
    <property type="component" value="Unassembled WGS sequence"/>
</dbReference>
<comment type="caution">
    <text evidence="2">The sequence shown here is derived from an EMBL/GenBank/DDBJ whole genome shotgun (WGS) entry which is preliminary data.</text>
</comment>
<feature type="transmembrane region" description="Helical" evidence="1">
    <location>
        <begin position="100"/>
        <end position="118"/>
    </location>
</feature>
<dbReference type="EMBL" id="JAAAMV010000010">
    <property type="protein sequence ID" value="NBD25111.1"/>
    <property type="molecule type" value="Genomic_DNA"/>
</dbReference>
<evidence type="ECO:0000313" key="2">
    <source>
        <dbReference type="EMBL" id="NBD25111.1"/>
    </source>
</evidence>
<keyword evidence="1" id="KW-0472">Membrane</keyword>
<feature type="transmembrane region" description="Helical" evidence="1">
    <location>
        <begin position="67"/>
        <end position="88"/>
    </location>
</feature>
<reference evidence="2 3" key="1">
    <citation type="submission" date="2020-01" db="EMBL/GenBank/DDBJ databases">
        <title>Paenibacillus soybeanensis sp. nov. isolated from the nodules of soybean (Glycine max(L.) Merr).</title>
        <authorList>
            <person name="Wang H."/>
        </authorList>
    </citation>
    <scope>NUCLEOTIDE SEQUENCE [LARGE SCALE GENOMIC DNA]</scope>
    <source>
        <strain evidence="2 3">T1</strain>
    </source>
</reference>
<proteinExistence type="predicted"/>
<keyword evidence="1" id="KW-0812">Transmembrane</keyword>
<protein>
    <recommendedName>
        <fullName evidence="4">DUF1453 domain-containing protein</fullName>
    </recommendedName>
</protein>
<name>A0ABW9XR38_9BACL</name>
<sequence length="134" mass="14080">MKRAGRTFLVGAVLLIVGFAWALTMNGLGTLEWALLLTGIALGVLAGTIQGWAVARKRRGTTGSGKMLLWVSGTIVSLIVVKVAINILIPSNLATEESGLYLSIVFAVGGLFLGRGAYSRLAPIPGERGRKRSS</sequence>
<gene>
    <name evidence="2" type="ORF">GT019_14605</name>
</gene>
<organism evidence="2 3">
    <name type="scientific">Paenibacillus glycinis</name>
    <dbReference type="NCBI Taxonomy" id="2697035"/>
    <lineage>
        <taxon>Bacteria</taxon>
        <taxon>Bacillati</taxon>
        <taxon>Bacillota</taxon>
        <taxon>Bacilli</taxon>
        <taxon>Bacillales</taxon>
        <taxon>Paenibacillaceae</taxon>
        <taxon>Paenibacillus</taxon>
    </lineage>
</organism>
<keyword evidence="3" id="KW-1185">Reference proteome</keyword>